<dbReference type="PANTHER" id="PTHR45080:SF8">
    <property type="entry name" value="IG-LIKE DOMAIN-CONTAINING PROTEIN"/>
    <property type="match status" value="1"/>
</dbReference>
<dbReference type="InterPro" id="IPR013098">
    <property type="entry name" value="Ig_I-set"/>
</dbReference>
<feature type="domain" description="Ig-like" evidence="7">
    <location>
        <begin position="149"/>
        <end position="307"/>
    </location>
</feature>
<sequence>MDTLNIFKQKTSKWTILIIILYVIHCSSQQSSQGQHTLQIQPSGKVLSIPSNDKFVLTCRGQGGDISLFSNLRWYNPNNEDIINESLNPEITRNFKVFESNGNLYLKFLNPKPELNGIYQCKGLLQNSETLSSQIDIKIYEDIKLEQCPQMQYLIKGNVGERINCKASANPKPKIIWTKGSEQLDRNPRYQVNSSGIIIKEPITDNDGGVFQISALVTETGKTYEERITVQIISRPQITVLADTAYGIEDDPIWFDNTRRNLSSVSGYSVDRNSGTLIISRLKKHVDQGNFTCVAENSAGKNERNLQLLVSIRPMIRSFTNGSYEQHKESIIQCRATGDPLPKLSIRMNGMSRPFIQGDPRIRLVENVEEHESVLTLTYMKTTRKDDGLYYCRAENSGGFSEQTGHLQVQFSPDLSLTPLRKVKTWDNRPVNISCIADAIPNATIKWYKHGMEIIRNDIYRIENTGTGKSMLFITPTKLSYENLVFGTYRCEGQNSLGKSWIDIDLERATVPGHVSQVTAVEVTPTQVRFKINNDLYDGGMPIKKLLVDYYNLYNPSDRQKKEIPYSNSETIYIFDKLIPSTMYGFQFQAENEVGKGEVGQEIRIKTKVESRPNKPEFHNLPYDSIEKGEIVSPYPHKFTVMWNLPADNGRRIQYFELKYYPIKKTEFSYTALSPPIIERISLKHDEMTTRTLQKLKANTYYRLELVAFNELGGSDEAFIVFRTPQSTGLNDDEIDELDELNTSSIPIGLISGVTIILIILILLFMDLFFYIQYKVGAIYFLRTHCCAIGNEDESKLNNFGSSISHAEISERERFGNYRTPLEHGDSAV</sequence>
<dbReference type="CDD" id="cd00063">
    <property type="entry name" value="FN3"/>
    <property type="match status" value="2"/>
</dbReference>
<feature type="domain" description="Ig-like" evidence="7">
    <location>
        <begin position="42"/>
        <end position="132"/>
    </location>
</feature>
<dbReference type="EMBL" id="JAPWDV010000001">
    <property type="protein sequence ID" value="KAJ6223828.1"/>
    <property type="molecule type" value="Genomic_DNA"/>
</dbReference>
<proteinExistence type="predicted"/>
<dbReference type="GO" id="GO:0043025">
    <property type="term" value="C:neuronal cell body"/>
    <property type="evidence" value="ECO:0007669"/>
    <property type="project" value="TreeGrafter"/>
</dbReference>
<dbReference type="InterPro" id="IPR036116">
    <property type="entry name" value="FN3_sf"/>
</dbReference>
<keyword evidence="5" id="KW-0812">Transmembrane</keyword>
<evidence type="ECO:0000259" key="8">
    <source>
        <dbReference type="PROSITE" id="PS50853"/>
    </source>
</evidence>
<dbReference type="InterPro" id="IPR050958">
    <property type="entry name" value="Cell_Adh-Cytoskel_Orgn"/>
</dbReference>
<keyword evidence="1 6" id="KW-0732">Signal</keyword>
<dbReference type="InterPro" id="IPR036179">
    <property type="entry name" value="Ig-like_dom_sf"/>
</dbReference>
<keyword evidence="5" id="KW-1133">Transmembrane helix</keyword>
<dbReference type="GO" id="GO:0030424">
    <property type="term" value="C:axon"/>
    <property type="evidence" value="ECO:0007669"/>
    <property type="project" value="TreeGrafter"/>
</dbReference>
<feature type="chain" id="PRO_5040380855" description="Fasciclin-2-like" evidence="6">
    <location>
        <begin position="30"/>
        <end position="829"/>
    </location>
</feature>
<dbReference type="Gene3D" id="2.60.40.10">
    <property type="entry name" value="Immunoglobulins"/>
    <property type="match status" value="7"/>
</dbReference>
<feature type="domain" description="Fibronectin type-III" evidence="8">
    <location>
        <begin position="622"/>
        <end position="728"/>
    </location>
</feature>
<dbReference type="Pfam" id="PF07679">
    <property type="entry name" value="I-set"/>
    <property type="match status" value="2"/>
</dbReference>
<dbReference type="SMART" id="SM00060">
    <property type="entry name" value="FN3"/>
    <property type="match status" value="2"/>
</dbReference>
<dbReference type="Pfam" id="PF00041">
    <property type="entry name" value="fn3"/>
    <property type="match status" value="1"/>
</dbReference>
<keyword evidence="10" id="KW-1185">Reference proteome</keyword>
<dbReference type="InterPro" id="IPR013783">
    <property type="entry name" value="Ig-like_fold"/>
</dbReference>
<keyword evidence="5" id="KW-0472">Membrane</keyword>
<evidence type="ECO:0000256" key="4">
    <source>
        <dbReference type="ARBA" id="ARBA00023319"/>
    </source>
</evidence>
<evidence type="ECO:0000256" key="5">
    <source>
        <dbReference type="SAM" id="Phobius"/>
    </source>
</evidence>
<evidence type="ECO:0000313" key="10">
    <source>
        <dbReference type="Proteomes" id="UP001142055"/>
    </source>
</evidence>
<evidence type="ECO:0000256" key="6">
    <source>
        <dbReference type="SAM" id="SignalP"/>
    </source>
</evidence>
<feature type="signal peptide" evidence="6">
    <location>
        <begin position="1"/>
        <end position="29"/>
    </location>
</feature>
<dbReference type="GO" id="GO:0007156">
    <property type="term" value="P:homophilic cell adhesion via plasma membrane adhesion molecules"/>
    <property type="evidence" value="ECO:0007669"/>
    <property type="project" value="TreeGrafter"/>
</dbReference>
<dbReference type="GO" id="GO:0008046">
    <property type="term" value="F:axon guidance receptor activity"/>
    <property type="evidence" value="ECO:0007669"/>
    <property type="project" value="TreeGrafter"/>
</dbReference>
<dbReference type="GO" id="GO:0005886">
    <property type="term" value="C:plasma membrane"/>
    <property type="evidence" value="ECO:0007669"/>
    <property type="project" value="TreeGrafter"/>
</dbReference>
<feature type="domain" description="Fibronectin type-III" evidence="8">
    <location>
        <begin position="511"/>
        <end position="610"/>
    </location>
</feature>
<dbReference type="PROSITE" id="PS50853">
    <property type="entry name" value="FN3"/>
    <property type="match status" value="2"/>
</dbReference>
<dbReference type="SUPFAM" id="SSF48726">
    <property type="entry name" value="Immunoglobulin"/>
    <property type="match status" value="4"/>
</dbReference>
<dbReference type="GO" id="GO:0050808">
    <property type="term" value="P:synapse organization"/>
    <property type="evidence" value="ECO:0007669"/>
    <property type="project" value="TreeGrafter"/>
</dbReference>
<feature type="transmembrane region" description="Helical" evidence="5">
    <location>
        <begin position="748"/>
        <end position="772"/>
    </location>
</feature>
<dbReference type="InterPro" id="IPR003599">
    <property type="entry name" value="Ig_sub"/>
</dbReference>
<keyword evidence="4" id="KW-0393">Immunoglobulin domain</keyword>
<organism evidence="9 10">
    <name type="scientific">Blomia tropicalis</name>
    <name type="common">Mite</name>
    <dbReference type="NCBI Taxonomy" id="40697"/>
    <lineage>
        <taxon>Eukaryota</taxon>
        <taxon>Metazoa</taxon>
        <taxon>Ecdysozoa</taxon>
        <taxon>Arthropoda</taxon>
        <taxon>Chelicerata</taxon>
        <taxon>Arachnida</taxon>
        <taxon>Acari</taxon>
        <taxon>Acariformes</taxon>
        <taxon>Sarcoptiformes</taxon>
        <taxon>Astigmata</taxon>
        <taxon>Glycyphagoidea</taxon>
        <taxon>Echimyopodidae</taxon>
        <taxon>Blomia</taxon>
    </lineage>
</organism>
<evidence type="ECO:0008006" key="11">
    <source>
        <dbReference type="Google" id="ProtNLM"/>
    </source>
</evidence>
<evidence type="ECO:0000256" key="1">
    <source>
        <dbReference type="ARBA" id="ARBA00022729"/>
    </source>
</evidence>
<dbReference type="PROSITE" id="PS50835">
    <property type="entry name" value="IG_LIKE"/>
    <property type="match status" value="4"/>
</dbReference>
<dbReference type="SMART" id="SM00409">
    <property type="entry name" value="IG"/>
    <property type="match status" value="4"/>
</dbReference>
<dbReference type="InterPro" id="IPR007110">
    <property type="entry name" value="Ig-like_dom"/>
</dbReference>
<dbReference type="Proteomes" id="UP001142055">
    <property type="component" value="Chromosome 1"/>
</dbReference>
<keyword evidence="2" id="KW-0677">Repeat</keyword>
<feature type="domain" description="Ig-like" evidence="7">
    <location>
        <begin position="413"/>
        <end position="496"/>
    </location>
</feature>
<dbReference type="CDD" id="cd00096">
    <property type="entry name" value="Ig"/>
    <property type="match status" value="2"/>
</dbReference>
<dbReference type="SMART" id="SM00408">
    <property type="entry name" value="IGc2"/>
    <property type="match status" value="4"/>
</dbReference>
<evidence type="ECO:0000313" key="9">
    <source>
        <dbReference type="EMBL" id="KAJ6223828.1"/>
    </source>
</evidence>
<evidence type="ECO:0000259" key="7">
    <source>
        <dbReference type="PROSITE" id="PS50835"/>
    </source>
</evidence>
<evidence type="ECO:0000256" key="3">
    <source>
        <dbReference type="ARBA" id="ARBA00023157"/>
    </source>
</evidence>
<accession>A0A9Q0MF10</accession>
<comment type="caution">
    <text evidence="9">The sequence shown here is derived from an EMBL/GenBank/DDBJ whole genome shotgun (WGS) entry which is preliminary data.</text>
</comment>
<protein>
    <recommendedName>
        <fullName evidence="11">Fasciclin-2-like</fullName>
    </recommendedName>
</protein>
<feature type="domain" description="Ig-like" evidence="7">
    <location>
        <begin position="314"/>
        <end position="408"/>
    </location>
</feature>
<dbReference type="PANTHER" id="PTHR45080">
    <property type="entry name" value="CONTACTIN 5"/>
    <property type="match status" value="1"/>
</dbReference>
<dbReference type="InterPro" id="IPR003598">
    <property type="entry name" value="Ig_sub2"/>
</dbReference>
<keyword evidence="3" id="KW-1015">Disulfide bond</keyword>
<evidence type="ECO:0000256" key="2">
    <source>
        <dbReference type="ARBA" id="ARBA00022737"/>
    </source>
</evidence>
<dbReference type="SUPFAM" id="SSF49265">
    <property type="entry name" value="Fibronectin type III"/>
    <property type="match status" value="1"/>
</dbReference>
<gene>
    <name evidence="9" type="ORF">RDWZM_002373</name>
</gene>
<name>A0A9Q0MF10_BLOTA</name>
<dbReference type="InterPro" id="IPR003961">
    <property type="entry name" value="FN3_dom"/>
</dbReference>
<reference evidence="9" key="1">
    <citation type="submission" date="2022-12" db="EMBL/GenBank/DDBJ databases">
        <title>Genome assemblies of Blomia tropicalis.</title>
        <authorList>
            <person name="Cui Y."/>
        </authorList>
    </citation>
    <scope>NUCLEOTIDE SEQUENCE</scope>
    <source>
        <tissue evidence="9">Adult mites</tissue>
    </source>
</reference>
<dbReference type="AlphaFoldDB" id="A0A9Q0MF10"/>
<dbReference type="OMA" id="NLALMIT"/>